<sequence length="154" mass="16949">MIKLKKIMVATDFSPHSEVAISYATEFAKTFDAEVLVTAIVEEPSLMAELPPMGEAYFPPNLAEIQQQSAEKACQKKIEEHGLKNARVVVEIGTPFVEIVRIAREEEVDMIIIGTHGRGAIAHMLLGSVAEKIVRKAPCPVLTVRSGEHEFIQP</sequence>
<dbReference type="RefSeq" id="WP_144994059.1">
    <property type="nucleotide sequence ID" value="NZ_CP036281.1"/>
</dbReference>
<keyword evidence="5" id="KW-1185">Reference proteome</keyword>
<organism evidence="4 5">
    <name type="scientific">Polystyrenella longa</name>
    <dbReference type="NCBI Taxonomy" id="2528007"/>
    <lineage>
        <taxon>Bacteria</taxon>
        <taxon>Pseudomonadati</taxon>
        <taxon>Planctomycetota</taxon>
        <taxon>Planctomycetia</taxon>
        <taxon>Planctomycetales</taxon>
        <taxon>Planctomycetaceae</taxon>
        <taxon>Polystyrenella</taxon>
    </lineage>
</organism>
<dbReference type="KEGG" id="plon:Pla110_11590"/>
<dbReference type="Pfam" id="PF00582">
    <property type="entry name" value="Usp"/>
    <property type="match status" value="1"/>
</dbReference>
<protein>
    <recommendedName>
        <fullName evidence="2">Universal stress protein</fullName>
    </recommendedName>
</protein>
<dbReference type="SUPFAM" id="SSF52402">
    <property type="entry name" value="Adenine nucleotide alpha hydrolases-like"/>
    <property type="match status" value="1"/>
</dbReference>
<dbReference type="PIRSF" id="PIRSF006276">
    <property type="entry name" value="UspA"/>
    <property type="match status" value="1"/>
</dbReference>
<comment type="similarity">
    <text evidence="1 2">Belongs to the universal stress protein A family.</text>
</comment>
<proteinExistence type="inferred from homology"/>
<dbReference type="InterPro" id="IPR006015">
    <property type="entry name" value="Universal_stress_UspA"/>
</dbReference>
<name>A0A518CJP2_9PLAN</name>
<dbReference type="AlphaFoldDB" id="A0A518CJP2"/>
<reference evidence="4 5" key="1">
    <citation type="submission" date="2019-02" db="EMBL/GenBank/DDBJ databases">
        <title>Deep-cultivation of Planctomycetes and their phenomic and genomic characterization uncovers novel biology.</title>
        <authorList>
            <person name="Wiegand S."/>
            <person name="Jogler M."/>
            <person name="Boedeker C."/>
            <person name="Pinto D."/>
            <person name="Vollmers J."/>
            <person name="Rivas-Marin E."/>
            <person name="Kohn T."/>
            <person name="Peeters S.H."/>
            <person name="Heuer A."/>
            <person name="Rast P."/>
            <person name="Oberbeckmann S."/>
            <person name="Bunk B."/>
            <person name="Jeske O."/>
            <person name="Meyerdierks A."/>
            <person name="Storesund J.E."/>
            <person name="Kallscheuer N."/>
            <person name="Luecker S."/>
            <person name="Lage O.M."/>
            <person name="Pohl T."/>
            <person name="Merkel B.J."/>
            <person name="Hornburger P."/>
            <person name="Mueller R.-W."/>
            <person name="Bruemmer F."/>
            <person name="Labrenz M."/>
            <person name="Spormann A.M."/>
            <person name="Op den Camp H."/>
            <person name="Overmann J."/>
            <person name="Amann R."/>
            <person name="Jetten M.S.M."/>
            <person name="Mascher T."/>
            <person name="Medema M.H."/>
            <person name="Devos D.P."/>
            <person name="Kaster A.-K."/>
            <person name="Ovreas L."/>
            <person name="Rohde M."/>
            <person name="Galperin M.Y."/>
            <person name="Jogler C."/>
        </authorList>
    </citation>
    <scope>NUCLEOTIDE SEQUENCE [LARGE SCALE GENOMIC DNA]</scope>
    <source>
        <strain evidence="4 5">Pla110</strain>
    </source>
</reference>
<accession>A0A518CJP2</accession>
<evidence type="ECO:0000313" key="5">
    <source>
        <dbReference type="Proteomes" id="UP000317178"/>
    </source>
</evidence>
<dbReference type="GO" id="GO:0005737">
    <property type="term" value="C:cytoplasm"/>
    <property type="evidence" value="ECO:0007669"/>
    <property type="project" value="UniProtKB-SubCell"/>
</dbReference>
<dbReference type="PANTHER" id="PTHR46268:SF22">
    <property type="entry name" value="SENSOR PROTEIN KDPD-RELATED"/>
    <property type="match status" value="1"/>
</dbReference>
<dbReference type="EMBL" id="CP036281">
    <property type="protein sequence ID" value="QDU79449.1"/>
    <property type="molecule type" value="Genomic_DNA"/>
</dbReference>
<dbReference type="OrthoDB" id="9788959at2"/>
<dbReference type="CDD" id="cd00293">
    <property type="entry name" value="USP-like"/>
    <property type="match status" value="1"/>
</dbReference>
<evidence type="ECO:0000313" key="4">
    <source>
        <dbReference type="EMBL" id="QDU79449.1"/>
    </source>
</evidence>
<comment type="subcellular location">
    <subcellularLocation>
        <location evidence="2">Cytoplasm</location>
    </subcellularLocation>
</comment>
<evidence type="ECO:0000256" key="1">
    <source>
        <dbReference type="ARBA" id="ARBA00008791"/>
    </source>
</evidence>
<dbReference type="InterPro" id="IPR014729">
    <property type="entry name" value="Rossmann-like_a/b/a_fold"/>
</dbReference>
<keyword evidence="2" id="KW-0963">Cytoplasm</keyword>
<dbReference type="PANTHER" id="PTHR46268">
    <property type="entry name" value="STRESS RESPONSE PROTEIN NHAX"/>
    <property type="match status" value="1"/>
</dbReference>
<dbReference type="Proteomes" id="UP000317178">
    <property type="component" value="Chromosome"/>
</dbReference>
<gene>
    <name evidence="4" type="ORF">Pla110_11590</name>
</gene>
<dbReference type="Gene3D" id="3.40.50.620">
    <property type="entry name" value="HUPs"/>
    <property type="match status" value="1"/>
</dbReference>
<dbReference type="PRINTS" id="PR01438">
    <property type="entry name" value="UNVRSLSTRESS"/>
</dbReference>
<evidence type="ECO:0000259" key="3">
    <source>
        <dbReference type="Pfam" id="PF00582"/>
    </source>
</evidence>
<dbReference type="InterPro" id="IPR006016">
    <property type="entry name" value="UspA"/>
</dbReference>
<feature type="domain" description="UspA" evidence="3">
    <location>
        <begin position="5"/>
        <end position="145"/>
    </location>
</feature>
<evidence type="ECO:0000256" key="2">
    <source>
        <dbReference type="PIRNR" id="PIRNR006276"/>
    </source>
</evidence>